<evidence type="ECO:0000313" key="2">
    <source>
        <dbReference type="Proteomes" id="UP001055072"/>
    </source>
</evidence>
<comment type="caution">
    <text evidence="1">The sequence shown here is derived from an EMBL/GenBank/DDBJ whole genome shotgun (WGS) entry which is preliminary data.</text>
</comment>
<dbReference type="EMBL" id="MU274901">
    <property type="protein sequence ID" value="KAI0093766.1"/>
    <property type="molecule type" value="Genomic_DNA"/>
</dbReference>
<accession>A0ACB8UHK3</accession>
<evidence type="ECO:0000313" key="1">
    <source>
        <dbReference type="EMBL" id="KAI0093766.1"/>
    </source>
</evidence>
<proteinExistence type="predicted"/>
<protein>
    <submittedName>
        <fullName evidence="1">Uncharacterized protein</fullName>
    </submittedName>
</protein>
<reference evidence="1" key="1">
    <citation type="journal article" date="2021" name="Environ. Microbiol.">
        <title>Gene family expansions and transcriptome signatures uncover fungal adaptations to wood decay.</title>
        <authorList>
            <person name="Hage H."/>
            <person name="Miyauchi S."/>
            <person name="Viragh M."/>
            <person name="Drula E."/>
            <person name="Min B."/>
            <person name="Chaduli D."/>
            <person name="Navarro D."/>
            <person name="Favel A."/>
            <person name="Norest M."/>
            <person name="Lesage-Meessen L."/>
            <person name="Balint B."/>
            <person name="Merenyi Z."/>
            <person name="de Eugenio L."/>
            <person name="Morin E."/>
            <person name="Martinez A.T."/>
            <person name="Baldrian P."/>
            <person name="Stursova M."/>
            <person name="Martinez M.J."/>
            <person name="Novotny C."/>
            <person name="Magnuson J.K."/>
            <person name="Spatafora J.W."/>
            <person name="Maurice S."/>
            <person name="Pangilinan J."/>
            <person name="Andreopoulos W."/>
            <person name="LaButti K."/>
            <person name="Hundley H."/>
            <person name="Na H."/>
            <person name="Kuo A."/>
            <person name="Barry K."/>
            <person name="Lipzen A."/>
            <person name="Henrissat B."/>
            <person name="Riley R."/>
            <person name="Ahrendt S."/>
            <person name="Nagy L.G."/>
            <person name="Grigoriev I.V."/>
            <person name="Martin F."/>
            <person name="Rosso M.N."/>
        </authorList>
    </citation>
    <scope>NUCLEOTIDE SEQUENCE</scope>
    <source>
        <strain evidence="1">CBS 384.51</strain>
    </source>
</reference>
<gene>
    <name evidence="1" type="ORF">BDY19DRAFT_989309</name>
</gene>
<keyword evidence="2" id="KW-1185">Reference proteome</keyword>
<dbReference type="Proteomes" id="UP001055072">
    <property type="component" value="Unassembled WGS sequence"/>
</dbReference>
<organism evidence="1 2">
    <name type="scientific">Irpex rosettiformis</name>
    <dbReference type="NCBI Taxonomy" id="378272"/>
    <lineage>
        <taxon>Eukaryota</taxon>
        <taxon>Fungi</taxon>
        <taxon>Dikarya</taxon>
        <taxon>Basidiomycota</taxon>
        <taxon>Agaricomycotina</taxon>
        <taxon>Agaricomycetes</taxon>
        <taxon>Polyporales</taxon>
        <taxon>Irpicaceae</taxon>
        <taxon>Irpex</taxon>
    </lineage>
</organism>
<sequence>MKPDRPSPPGPPVPYARLPPPEDHRPPSMIASGHPPTLPSIHHLHPELASTSSMTHPMPSSSTHPQANYFTSDSMRDYEGDPPGPPKKKRRRQALSCTECKRRKIKCDRAQPCGPCSRRGEQSKCQWNIIEPMEKYVTRTEYDDLKTRVEYLEDIIARIPNTSYDLRNPPSPPLSTHGYRPPTASGRTYPPHLASTSALHRDMPSSYSPIRGEPPPLSNPVHHGTAPPESPPYPPSTVSAYPDHSGRSNVSISSSNPATARALSNSPILSSSSRLRETGSTSRPRGLSLADITTPHIPEGGSTPSVGASYPQQPKNRQAQMPTPLGQHLRKVSAPTGPVTETLRQARNITATTTRRTSIWAKPNYQQACEGPPERRRQREALHRVAPLRPRNRRVVVRRHQRRLRQHNLRQWQQAPRDQHLLLREVLPLGVIGCLDICPGIHNASDSYPFSHHRQRLSELYLR</sequence>
<name>A0ACB8UHK3_9APHY</name>